<dbReference type="Proteomes" id="UP001385892">
    <property type="component" value="Unassembled WGS sequence"/>
</dbReference>
<dbReference type="PANTHER" id="PTHR11941:SF171">
    <property type="entry name" value="SD19268P"/>
    <property type="match status" value="1"/>
</dbReference>
<evidence type="ECO:0000313" key="3">
    <source>
        <dbReference type="Proteomes" id="UP001385892"/>
    </source>
</evidence>
<comment type="caution">
    <text evidence="2">The sequence shown here is derived from an EMBL/GenBank/DDBJ whole genome shotgun (WGS) entry which is preliminary data.</text>
</comment>
<dbReference type="CDD" id="cd06558">
    <property type="entry name" value="crotonase-like"/>
    <property type="match status" value="1"/>
</dbReference>
<dbReference type="Gene3D" id="3.90.226.10">
    <property type="entry name" value="2-enoyl-CoA Hydratase, Chain A, domain 1"/>
    <property type="match status" value="1"/>
</dbReference>
<organism evidence="2 3">
    <name type="scientific">Variovorax rhizosphaerae</name>
    <dbReference type="NCBI Taxonomy" id="1836200"/>
    <lineage>
        <taxon>Bacteria</taxon>
        <taxon>Pseudomonadati</taxon>
        <taxon>Pseudomonadota</taxon>
        <taxon>Betaproteobacteria</taxon>
        <taxon>Burkholderiales</taxon>
        <taxon>Comamonadaceae</taxon>
        <taxon>Variovorax</taxon>
    </lineage>
</organism>
<evidence type="ECO:0000256" key="1">
    <source>
        <dbReference type="ARBA" id="ARBA00005254"/>
    </source>
</evidence>
<gene>
    <name evidence="2" type="ORF">WKW82_12330</name>
</gene>
<dbReference type="PANTHER" id="PTHR11941">
    <property type="entry name" value="ENOYL-COA HYDRATASE-RELATED"/>
    <property type="match status" value="1"/>
</dbReference>
<dbReference type="EMBL" id="JBBKZT010000005">
    <property type="protein sequence ID" value="MEJ8847439.1"/>
    <property type="molecule type" value="Genomic_DNA"/>
</dbReference>
<dbReference type="SUPFAM" id="SSF52096">
    <property type="entry name" value="ClpP/crotonase"/>
    <property type="match status" value="1"/>
</dbReference>
<accession>A0ABU8WJD6</accession>
<keyword evidence="3" id="KW-1185">Reference proteome</keyword>
<protein>
    <submittedName>
        <fullName evidence="2">Enoyl-CoA hydratase</fullName>
    </submittedName>
</protein>
<dbReference type="Pfam" id="PF00378">
    <property type="entry name" value="ECH_1"/>
    <property type="match status" value="1"/>
</dbReference>
<dbReference type="InterPro" id="IPR001753">
    <property type="entry name" value="Enoyl-CoA_hydra/iso"/>
</dbReference>
<evidence type="ECO:0000313" key="2">
    <source>
        <dbReference type="EMBL" id="MEJ8847439.1"/>
    </source>
</evidence>
<dbReference type="InterPro" id="IPR029045">
    <property type="entry name" value="ClpP/crotonase-like_dom_sf"/>
</dbReference>
<reference evidence="2 3" key="1">
    <citation type="submission" date="2024-03" db="EMBL/GenBank/DDBJ databases">
        <title>Novel species of the genus Variovorax.</title>
        <authorList>
            <person name="Liu Q."/>
            <person name="Xin Y.-H."/>
        </authorList>
    </citation>
    <scope>NUCLEOTIDE SEQUENCE [LARGE SCALE GENOMIC DNA]</scope>
    <source>
        <strain evidence="2 3">KACC 18900</strain>
    </source>
</reference>
<sequence>MKNLPECQHATVDLQADGVATVTIRSANALNILDSAVIDDVRTAISQLAADSEVRVLVLRGAGDKAFVAGADIQEMGALDVDTARVFIDKLRGLCEAVRLFPSPVIARIPGWALGGGLELAAACDLRIASNRAQFGMPEVKVGIPSIIHAALLPRLIGQARANWLLMTGDNVDAAQALSWGLVDSVVPPDRLDEEVERMARKFAGYGPAVMRQQKRLLREWQQEPLETSIRNGVDEFASAYATGEPQRFMAAFLKRK</sequence>
<dbReference type="NCBIfam" id="NF004795">
    <property type="entry name" value="PRK06143.1"/>
    <property type="match status" value="1"/>
</dbReference>
<comment type="similarity">
    <text evidence="1">Belongs to the enoyl-CoA hydratase/isomerase family.</text>
</comment>
<proteinExistence type="inferred from homology"/>
<name>A0ABU8WJD6_9BURK</name>
<dbReference type="RefSeq" id="WP_340342577.1">
    <property type="nucleotide sequence ID" value="NZ_JBBKZT010000005.1"/>
</dbReference>